<dbReference type="InterPro" id="IPR035906">
    <property type="entry name" value="MetI-like_sf"/>
</dbReference>
<dbReference type="GO" id="GO:0048473">
    <property type="term" value="P:D-methionine transmembrane transport"/>
    <property type="evidence" value="ECO:0007669"/>
    <property type="project" value="TreeGrafter"/>
</dbReference>
<evidence type="ECO:0000256" key="2">
    <source>
        <dbReference type="ARBA" id="ARBA00022448"/>
    </source>
</evidence>
<feature type="transmembrane region" description="Helical" evidence="7">
    <location>
        <begin position="198"/>
        <end position="221"/>
    </location>
</feature>
<evidence type="ECO:0000256" key="6">
    <source>
        <dbReference type="ARBA" id="ARBA00023136"/>
    </source>
</evidence>
<sequence length="226" mass="24580">MLEFLNRFIPNIMDKLPDFWTAILETFIMLGIVGVISLLIGTLFGVIMVVTKKEGILENVILYFLIGKVIDFFRAIPFIVLIFLIAPMTRAIVGTTIGLKGAMLPLAVGAIPFVARQIESALSEVDNGLIEASQAMGCSPLEIIFRVYLKESVPGIIRATTITLITLIGYIAMVGAVGGGGLGDFCIRYGYNSFQFDVIYVSVVVLLLITSLIQGIGNFAIRKTTH</sequence>
<dbReference type="AlphaFoldDB" id="A0A3E2W094"/>
<gene>
    <name evidence="9" type="ORF">DXA38_05835</name>
</gene>
<evidence type="ECO:0000256" key="1">
    <source>
        <dbReference type="ARBA" id="ARBA00004651"/>
    </source>
</evidence>
<dbReference type="PROSITE" id="PS50928">
    <property type="entry name" value="ABC_TM1"/>
    <property type="match status" value="1"/>
</dbReference>
<keyword evidence="6 7" id="KW-0472">Membrane</keyword>
<evidence type="ECO:0000313" key="9">
    <source>
        <dbReference type="EMBL" id="RGC17351.1"/>
    </source>
</evidence>
<dbReference type="EMBL" id="QVEV01000005">
    <property type="protein sequence ID" value="RGC17351.1"/>
    <property type="molecule type" value="Genomic_DNA"/>
</dbReference>
<comment type="similarity">
    <text evidence="7">Belongs to the binding-protein-dependent transport system permease family.</text>
</comment>
<dbReference type="Proteomes" id="UP000260025">
    <property type="component" value="Unassembled WGS sequence"/>
</dbReference>
<evidence type="ECO:0000313" key="10">
    <source>
        <dbReference type="Proteomes" id="UP000260025"/>
    </source>
</evidence>
<reference evidence="9 10" key="1">
    <citation type="submission" date="2018-08" db="EMBL/GenBank/DDBJ databases">
        <title>A genome reference for cultivated species of the human gut microbiota.</title>
        <authorList>
            <person name="Zou Y."/>
            <person name="Xue W."/>
            <person name="Luo G."/>
        </authorList>
    </citation>
    <scope>NUCLEOTIDE SEQUENCE [LARGE SCALE GENOMIC DNA]</scope>
    <source>
        <strain evidence="9 10">OF01-2LB</strain>
    </source>
</reference>
<proteinExistence type="inferred from homology"/>
<comment type="subcellular location">
    <subcellularLocation>
        <location evidence="1 7">Cell membrane</location>
        <topology evidence="1 7">Multi-pass membrane protein</topology>
    </subcellularLocation>
</comment>
<dbReference type="SUPFAM" id="SSF161098">
    <property type="entry name" value="MetI-like"/>
    <property type="match status" value="1"/>
</dbReference>
<feature type="transmembrane region" description="Helical" evidence="7">
    <location>
        <begin position="62"/>
        <end position="86"/>
    </location>
</feature>
<organism evidence="9 10">
    <name type="scientific">Clostridium innocuum</name>
    <dbReference type="NCBI Taxonomy" id="1522"/>
    <lineage>
        <taxon>Bacteria</taxon>
        <taxon>Bacillati</taxon>
        <taxon>Bacillota</taxon>
        <taxon>Clostridia</taxon>
        <taxon>Eubacteriales</taxon>
        <taxon>Clostridiaceae</taxon>
        <taxon>Clostridium</taxon>
    </lineage>
</organism>
<name>A0A3E2W094_CLOIN</name>
<dbReference type="OrthoDB" id="9793490at2"/>
<keyword evidence="4 7" id="KW-0812">Transmembrane</keyword>
<dbReference type="CDD" id="cd06261">
    <property type="entry name" value="TM_PBP2"/>
    <property type="match status" value="1"/>
</dbReference>
<dbReference type="Gene3D" id="1.10.3720.10">
    <property type="entry name" value="MetI-like"/>
    <property type="match status" value="1"/>
</dbReference>
<dbReference type="PANTHER" id="PTHR30450">
    <property type="entry name" value="ABC TRANSPORTER PERMEASE"/>
    <property type="match status" value="1"/>
</dbReference>
<protein>
    <submittedName>
        <fullName evidence="9">ABC transporter permease</fullName>
    </submittedName>
</protein>
<keyword evidence="5 7" id="KW-1133">Transmembrane helix</keyword>
<feature type="transmembrane region" description="Helical" evidence="7">
    <location>
        <begin position="20"/>
        <end position="50"/>
    </location>
</feature>
<evidence type="ECO:0000256" key="7">
    <source>
        <dbReference type="RuleBase" id="RU363032"/>
    </source>
</evidence>
<evidence type="ECO:0000259" key="8">
    <source>
        <dbReference type="PROSITE" id="PS50928"/>
    </source>
</evidence>
<feature type="domain" description="ABC transmembrane type-1" evidence="8">
    <location>
        <begin position="23"/>
        <end position="217"/>
    </location>
</feature>
<feature type="transmembrane region" description="Helical" evidence="7">
    <location>
        <begin position="156"/>
        <end position="178"/>
    </location>
</feature>
<dbReference type="InterPro" id="IPR051322">
    <property type="entry name" value="AA_ABC_Transporter_Permease"/>
</dbReference>
<dbReference type="Pfam" id="PF00528">
    <property type="entry name" value="BPD_transp_1"/>
    <property type="match status" value="1"/>
</dbReference>
<evidence type="ECO:0000256" key="5">
    <source>
        <dbReference type="ARBA" id="ARBA00022989"/>
    </source>
</evidence>
<dbReference type="GO" id="GO:0005886">
    <property type="term" value="C:plasma membrane"/>
    <property type="evidence" value="ECO:0007669"/>
    <property type="project" value="UniProtKB-SubCell"/>
</dbReference>
<comment type="caution">
    <text evidence="9">The sequence shown here is derived from an EMBL/GenBank/DDBJ whole genome shotgun (WGS) entry which is preliminary data.</text>
</comment>
<keyword evidence="2 7" id="KW-0813">Transport</keyword>
<keyword evidence="3" id="KW-1003">Cell membrane</keyword>
<dbReference type="PANTHER" id="PTHR30450:SF1">
    <property type="entry name" value="D-METHIONINE TRANSPORT SYSTEM PERMEASE PROTEIN METI-RELATED"/>
    <property type="match status" value="1"/>
</dbReference>
<dbReference type="RefSeq" id="WP_117442387.1">
    <property type="nucleotide sequence ID" value="NZ_JAJFEN010000069.1"/>
</dbReference>
<evidence type="ECO:0000256" key="4">
    <source>
        <dbReference type="ARBA" id="ARBA00022692"/>
    </source>
</evidence>
<evidence type="ECO:0000256" key="3">
    <source>
        <dbReference type="ARBA" id="ARBA00022475"/>
    </source>
</evidence>
<feature type="transmembrane region" description="Helical" evidence="7">
    <location>
        <begin position="92"/>
        <end position="115"/>
    </location>
</feature>
<dbReference type="InterPro" id="IPR000515">
    <property type="entry name" value="MetI-like"/>
</dbReference>
<accession>A0A3E2W094</accession>